<organism evidence="2">
    <name type="scientific">Sorghum bicolor</name>
    <name type="common">Sorghum</name>
    <name type="synonym">Sorghum vulgare</name>
    <dbReference type="NCBI Taxonomy" id="4558"/>
    <lineage>
        <taxon>Eukaryota</taxon>
        <taxon>Viridiplantae</taxon>
        <taxon>Streptophyta</taxon>
        <taxon>Embryophyta</taxon>
        <taxon>Tracheophyta</taxon>
        <taxon>Spermatophyta</taxon>
        <taxon>Magnoliopsida</taxon>
        <taxon>Liliopsida</taxon>
        <taxon>Poales</taxon>
        <taxon>Poaceae</taxon>
        <taxon>PACMAD clade</taxon>
        <taxon>Panicoideae</taxon>
        <taxon>Andropogonodae</taxon>
        <taxon>Andropogoneae</taxon>
        <taxon>Sorghinae</taxon>
        <taxon>Sorghum</taxon>
    </lineage>
</organism>
<evidence type="ECO:0000313" key="2">
    <source>
        <dbReference type="EMBL" id="AAD22167.1"/>
    </source>
</evidence>
<evidence type="ECO:0000256" key="1">
    <source>
        <dbReference type="SAM" id="MobiDB-lite"/>
    </source>
</evidence>
<name>Q9XE70_SORBI</name>
<accession>Q9XE70</accession>
<dbReference type="EMBL" id="AF061282">
    <property type="protein sequence ID" value="AAD22167.1"/>
    <property type="molecule type" value="Genomic_DNA"/>
</dbReference>
<protein>
    <submittedName>
        <fullName evidence="2">Uncharacterized protein</fullName>
    </submittedName>
</protein>
<proteinExistence type="predicted"/>
<dbReference type="AlphaFoldDB" id="Q9XE70"/>
<feature type="compositionally biased region" description="Low complexity" evidence="1">
    <location>
        <begin position="67"/>
        <end position="90"/>
    </location>
</feature>
<reference evidence="2" key="1">
    <citation type="submission" date="1999-03" db="EMBL/GenBank/DDBJ databases">
        <title>Microsynteny analysis of 22-kDa zein cluster in maize and sorghum.</title>
        <authorList>
            <person name="Llaca V."/>
            <person name="Lou A."/>
            <person name="Messing J.W."/>
        </authorList>
    </citation>
    <scope>NUCLEOTIDE SEQUENCE</scope>
</reference>
<sequence length="192" mass="20557">MTDGSFGGYSSEASAAAGEEGPMVMEPLAVEKGQPEKAAALCVEKPVDAISDASDEAPPATEDGDEAPAATDAGDKAVAATDAGDVAPAAREAGDNASRLRQPGAGRGHRGVRGPERHVRREYQAWMRAEYEANDGVVWVDDEFLREQAESVQSLKDLKDEMDDDDDFDFTGWHFEGDPDSPGWNIPRRPSH</sequence>
<feature type="region of interest" description="Disordered" evidence="1">
    <location>
        <begin position="1"/>
        <end position="118"/>
    </location>
</feature>
<feature type="region of interest" description="Disordered" evidence="1">
    <location>
        <begin position="169"/>
        <end position="192"/>
    </location>
</feature>
<feature type="compositionally biased region" description="Low complexity" evidence="1">
    <location>
        <begin position="8"/>
        <end position="21"/>
    </location>
</feature>